<keyword evidence="1" id="KW-0547">Nucleotide-binding</keyword>
<dbReference type="AlphaFoldDB" id="A7I5K5"/>
<evidence type="ECO:0000313" key="2">
    <source>
        <dbReference type="Proteomes" id="UP000002408"/>
    </source>
</evidence>
<dbReference type="STRING" id="456442.Mboo_0498"/>
<organism evidence="1 2">
    <name type="scientific">Methanoregula boonei (strain DSM 21154 / JCM 14090 / 6A8)</name>
    <dbReference type="NCBI Taxonomy" id="456442"/>
    <lineage>
        <taxon>Archaea</taxon>
        <taxon>Methanobacteriati</taxon>
        <taxon>Methanobacteriota</taxon>
        <taxon>Stenosarchaea group</taxon>
        <taxon>Methanomicrobia</taxon>
        <taxon>Methanomicrobiales</taxon>
        <taxon>Methanoregulaceae</taxon>
        <taxon>Methanoregula</taxon>
    </lineage>
</organism>
<keyword evidence="1" id="KW-0067">ATP-binding</keyword>
<dbReference type="GO" id="GO:0004386">
    <property type="term" value="F:helicase activity"/>
    <property type="evidence" value="ECO:0007669"/>
    <property type="project" value="UniProtKB-KW"/>
</dbReference>
<keyword evidence="2" id="KW-1185">Reference proteome</keyword>
<sequence>MLLSLGKTPFATVYSNEVADGTLVSLTGSIDQVTVLSNGGHVILTVNNTSVFIPAIVAGDRAFAKGTPVLLYGTVQTYRGKKEIVVNSAEDIVEIR</sequence>
<dbReference type="KEGG" id="mbn:Mboo_0498"/>
<dbReference type="EMBL" id="CP000780">
    <property type="protein sequence ID" value="ABS55016.1"/>
    <property type="molecule type" value="Genomic_DNA"/>
</dbReference>
<gene>
    <name evidence="1" type="ordered locus">Mboo_0498</name>
</gene>
<proteinExistence type="predicted"/>
<dbReference type="Proteomes" id="UP000002408">
    <property type="component" value="Chromosome"/>
</dbReference>
<dbReference type="HOGENOM" id="CLU_159735_0_0_2"/>
<dbReference type="eggNOG" id="arCOG03400">
    <property type="taxonomic scope" value="Archaea"/>
</dbReference>
<keyword evidence="1" id="KW-0347">Helicase</keyword>
<reference evidence="2" key="1">
    <citation type="journal article" date="2015" name="Microbiology">
        <title>Genome of Methanoregula boonei 6A8 reveals adaptations to oligotrophic peatland environments.</title>
        <authorList>
            <person name="Braeuer S."/>
            <person name="Cadillo-Quiroz H."/>
            <person name="Kyrpides N."/>
            <person name="Woyke T."/>
            <person name="Goodwin L."/>
            <person name="Detter C."/>
            <person name="Podell S."/>
            <person name="Yavitt J.B."/>
            <person name="Zinder S.H."/>
        </authorList>
    </citation>
    <scope>NUCLEOTIDE SEQUENCE [LARGE SCALE GENOMIC DNA]</scope>
    <source>
        <strain evidence="2">DSM 21154 / JCM 14090 / 6A8</strain>
    </source>
</reference>
<name>A7I5K5_METB6</name>
<keyword evidence="1" id="KW-0378">Hydrolase</keyword>
<evidence type="ECO:0000313" key="1">
    <source>
        <dbReference type="EMBL" id="ABS55016.1"/>
    </source>
</evidence>
<protein>
    <submittedName>
        <fullName evidence="1">Nucleic acid binding, OB-fold, tRNA/helicase-type</fullName>
    </submittedName>
</protein>
<accession>A7I5K5</accession>